<keyword evidence="1" id="KW-0472">Membrane</keyword>
<dbReference type="Proteomes" id="UP000029055">
    <property type="component" value="Unassembled WGS sequence"/>
</dbReference>
<dbReference type="EMBL" id="JGZR01000006">
    <property type="protein sequence ID" value="KFJ03843.1"/>
    <property type="molecule type" value="Genomic_DNA"/>
</dbReference>
<name>A0A087E7U2_9BIFI</name>
<protein>
    <submittedName>
        <fullName evidence="2">Uncharacterized protein</fullName>
    </submittedName>
</protein>
<keyword evidence="3" id="KW-1185">Reference proteome</keyword>
<reference evidence="2 3" key="1">
    <citation type="submission" date="2014-03" db="EMBL/GenBank/DDBJ databases">
        <title>Genomics of Bifidobacteria.</title>
        <authorList>
            <person name="Ventura M."/>
            <person name="Milani C."/>
            <person name="Lugli G.A."/>
        </authorList>
    </citation>
    <scope>NUCLEOTIDE SEQUENCE [LARGE SCALE GENOMIC DNA]</scope>
    <source>
        <strain evidence="2 3">LMG 11597</strain>
    </source>
</reference>
<evidence type="ECO:0000313" key="3">
    <source>
        <dbReference type="Proteomes" id="UP000029055"/>
    </source>
</evidence>
<feature type="transmembrane region" description="Helical" evidence="1">
    <location>
        <begin position="61"/>
        <end position="82"/>
    </location>
</feature>
<dbReference type="RefSeq" id="WP_024463157.1">
    <property type="nucleotide sequence ID" value="NZ_CP062939.1"/>
</dbReference>
<dbReference type="AlphaFoldDB" id="A0A087E7U2"/>
<accession>A0A087E7U2</accession>
<evidence type="ECO:0000313" key="2">
    <source>
        <dbReference type="EMBL" id="KFJ03843.1"/>
    </source>
</evidence>
<comment type="caution">
    <text evidence="2">The sequence shown here is derived from an EMBL/GenBank/DDBJ whole genome shotgun (WGS) entry which is preliminary data.</text>
</comment>
<feature type="transmembrane region" description="Helical" evidence="1">
    <location>
        <begin position="98"/>
        <end position="119"/>
    </location>
</feature>
<keyword evidence="1" id="KW-1133">Transmembrane helix</keyword>
<sequence length="158" mass="17088">MDNGKEPSATQAKELLDSLAADRRALSGKATVSTWYALLSGFVMFIFAVMSSFMIRENNLALLIPIMTVSIIFIGISVWYSLRSGVGIVHPRTRKAGILYVLNSVSLLVGLLGGVAVALLTSLHWAVFCGIALLFEMLAAALLVLYGREQRRAIEAGE</sequence>
<feature type="transmembrane region" description="Helical" evidence="1">
    <location>
        <begin position="33"/>
        <end position="55"/>
    </location>
</feature>
<organism evidence="2 3">
    <name type="scientific">Bifidobacterium subtile</name>
    <dbReference type="NCBI Taxonomy" id="77635"/>
    <lineage>
        <taxon>Bacteria</taxon>
        <taxon>Bacillati</taxon>
        <taxon>Actinomycetota</taxon>
        <taxon>Actinomycetes</taxon>
        <taxon>Bifidobacteriales</taxon>
        <taxon>Bifidobacteriaceae</taxon>
        <taxon>Bifidobacterium</taxon>
    </lineage>
</organism>
<feature type="transmembrane region" description="Helical" evidence="1">
    <location>
        <begin position="125"/>
        <end position="146"/>
    </location>
</feature>
<dbReference type="STRING" id="77635.BISU_0319"/>
<proteinExistence type="predicted"/>
<dbReference type="OrthoDB" id="9958322at2"/>
<gene>
    <name evidence="2" type="ORF">BISU_0319</name>
</gene>
<keyword evidence="1" id="KW-0812">Transmembrane</keyword>
<evidence type="ECO:0000256" key="1">
    <source>
        <dbReference type="SAM" id="Phobius"/>
    </source>
</evidence>